<evidence type="ECO:0000313" key="3">
    <source>
        <dbReference type="Proteomes" id="UP000482800"/>
    </source>
</evidence>
<reference evidence="2 3" key="2">
    <citation type="submission" date="2020-03" db="EMBL/GenBank/DDBJ databases">
        <authorList>
            <person name="Ichikawa N."/>
            <person name="Kimura A."/>
            <person name="Kitahashi Y."/>
            <person name="Uohara A."/>
        </authorList>
    </citation>
    <scope>NUCLEOTIDE SEQUENCE [LARGE SCALE GENOMIC DNA]</scope>
    <source>
        <strain evidence="2 3">NBRC 108639</strain>
    </source>
</reference>
<gene>
    <name evidence="2" type="ORF">Phou_054730</name>
</gene>
<comment type="caution">
    <text evidence="2">The sequence shown here is derived from an EMBL/GenBank/DDBJ whole genome shotgun (WGS) entry which is preliminary data.</text>
</comment>
<feature type="region of interest" description="Disordered" evidence="1">
    <location>
        <begin position="55"/>
        <end position="126"/>
    </location>
</feature>
<feature type="compositionally biased region" description="Low complexity" evidence="1">
    <location>
        <begin position="63"/>
        <end position="78"/>
    </location>
</feature>
<name>A0A6V8K7V9_9ACTN</name>
<evidence type="ECO:0000256" key="1">
    <source>
        <dbReference type="SAM" id="MobiDB-lite"/>
    </source>
</evidence>
<sequence>MSDDQRVQQARDTGQELAAMVTAELRNLLSALGERAAREITQRIGGLTGNLTSLASNEGTPGGSALSAGLGQLASGKSPCERRSARPPPESRSASRTLSGSNGMADLASHRPEAGPNQGPAEEAGR</sequence>
<dbReference type="AlphaFoldDB" id="A0A6V8K7V9"/>
<proteinExistence type="predicted"/>
<protein>
    <submittedName>
        <fullName evidence="2">Uncharacterized protein</fullName>
    </submittedName>
</protein>
<reference evidence="2 3" key="1">
    <citation type="submission" date="2020-03" db="EMBL/GenBank/DDBJ databases">
        <title>Whole genome shotgun sequence of Phytohabitans houttuyneae NBRC 108639.</title>
        <authorList>
            <person name="Komaki H."/>
            <person name="Tamura T."/>
        </authorList>
    </citation>
    <scope>NUCLEOTIDE SEQUENCE [LARGE SCALE GENOMIC DNA]</scope>
    <source>
        <strain evidence="2 3">NBRC 108639</strain>
    </source>
</reference>
<evidence type="ECO:0000313" key="2">
    <source>
        <dbReference type="EMBL" id="GFJ81293.1"/>
    </source>
</evidence>
<dbReference type="Proteomes" id="UP000482800">
    <property type="component" value="Unassembled WGS sequence"/>
</dbReference>
<keyword evidence="3" id="KW-1185">Reference proteome</keyword>
<dbReference type="EMBL" id="BLPF01000002">
    <property type="protein sequence ID" value="GFJ81293.1"/>
    <property type="molecule type" value="Genomic_DNA"/>
</dbReference>
<organism evidence="2 3">
    <name type="scientific">Phytohabitans houttuyneae</name>
    <dbReference type="NCBI Taxonomy" id="1076126"/>
    <lineage>
        <taxon>Bacteria</taxon>
        <taxon>Bacillati</taxon>
        <taxon>Actinomycetota</taxon>
        <taxon>Actinomycetes</taxon>
        <taxon>Micromonosporales</taxon>
        <taxon>Micromonosporaceae</taxon>
    </lineage>
</organism>
<accession>A0A6V8K7V9</accession>